<dbReference type="Pfam" id="PF00126">
    <property type="entry name" value="HTH_1"/>
    <property type="match status" value="1"/>
</dbReference>
<dbReference type="InterPro" id="IPR036390">
    <property type="entry name" value="WH_DNA-bd_sf"/>
</dbReference>
<proteinExistence type="inferred from homology"/>
<organism evidence="6 7">
    <name type="scientific">Nonomuraea rosea</name>
    <dbReference type="NCBI Taxonomy" id="638574"/>
    <lineage>
        <taxon>Bacteria</taxon>
        <taxon>Bacillati</taxon>
        <taxon>Actinomycetota</taxon>
        <taxon>Actinomycetes</taxon>
        <taxon>Streptosporangiales</taxon>
        <taxon>Streptosporangiaceae</taxon>
        <taxon>Nonomuraea</taxon>
    </lineage>
</organism>
<dbReference type="Gene3D" id="1.10.10.10">
    <property type="entry name" value="Winged helix-like DNA-binding domain superfamily/Winged helix DNA-binding domain"/>
    <property type="match status" value="1"/>
</dbReference>
<comment type="similarity">
    <text evidence="1">Belongs to the LysR transcriptional regulatory family.</text>
</comment>
<evidence type="ECO:0000256" key="3">
    <source>
        <dbReference type="ARBA" id="ARBA00023125"/>
    </source>
</evidence>
<evidence type="ECO:0000313" key="6">
    <source>
        <dbReference type="EMBL" id="GAA3567367.1"/>
    </source>
</evidence>
<dbReference type="PROSITE" id="PS50931">
    <property type="entry name" value="HTH_LYSR"/>
    <property type="match status" value="1"/>
</dbReference>
<keyword evidence="3" id="KW-0238">DNA-binding</keyword>
<reference evidence="7" key="1">
    <citation type="journal article" date="2019" name="Int. J. Syst. Evol. Microbiol.">
        <title>The Global Catalogue of Microorganisms (GCM) 10K type strain sequencing project: providing services to taxonomists for standard genome sequencing and annotation.</title>
        <authorList>
            <consortium name="The Broad Institute Genomics Platform"/>
            <consortium name="The Broad Institute Genome Sequencing Center for Infectious Disease"/>
            <person name="Wu L."/>
            <person name="Ma J."/>
        </authorList>
    </citation>
    <scope>NUCLEOTIDE SEQUENCE [LARGE SCALE GENOMIC DNA]</scope>
    <source>
        <strain evidence="7">JCM 17326</strain>
    </source>
</reference>
<keyword evidence="4" id="KW-0804">Transcription</keyword>
<feature type="domain" description="HTH lysR-type" evidence="5">
    <location>
        <begin position="1"/>
        <end position="60"/>
    </location>
</feature>
<evidence type="ECO:0000256" key="4">
    <source>
        <dbReference type="ARBA" id="ARBA00023163"/>
    </source>
</evidence>
<dbReference type="RefSeq" id="WP_345566129.1">
    <property type="nucleotide sequence ID" value="NZ_BAABDQ010000012.1"/>
</dbReference>
<dbReference type="Proteomes" id="UP001500630">
    <property type="component" value="Unassembled WGS sequence"/>
</dbReference>
<comment type="caution">
    <text evidence="6">The sequence shown here is derived from an EMBL/GenBank/DDBJ whole genome shotgun (WGS) entry which is preliminary data.</text>
</comment>
<dbReference type="PANTHER" id="PTHR30346:SF29">
    <property type="entry name" value="LYSR SUBSTRATE-BINDING"/>
    <property type="match status" value="1"/>
</dbReference>
<sequence length="307" mass="32222">MTLPVPALRLLHELRLRGTLTAAAEALHLSRSAASHQLAALQRGVGVPLTEKVGRGLRLTEAGQVLALRAERVLAEIEAAGAAVERLSGTLSGTVRVGLVQTLAINVLPRLLTELAGEHPLLRVEGRSLIAENSSVMVASGQIDLAVVPSYDTVPLIVTGGLRAEVLFRDPVRLAVPYGHRLAGSRHPVPLAELAGERWIAGEAGTYFGQLAEALCRQVGLVPDVVHRSSDSAVVAALVAAGHGIAFIPALAYLHQHPRVRVIDVVAEHAGRDIVALLRPGSAGRPAVQAVLHAFFNPGPRPGLEPA</sequence>
<evidence type="ECO:0000256" key="1">
    <source>
        <dbReference type="ARBA" id="ARBA00009437"/>
    </source>
</evidence>
<protein>
    <submittedName>
        <fullName evidence="6">LysR family transcriptional regulator</fullName>
    </submittedName>
</protein>
<dbReference type="InterPro" id="IPR005119">
    <property type="entry name" value="LysR_subst-bd"/>
</dbReference>
<dbReference type="Gene3D" id="3.40.190.10">
    <property type="entry name" value="Periplasmic binding protein-like II"/>
    <property type="match status" value="2"/>
</dbReference>
<dbReference type="SUPFAM" id="SSF53850">
    <property type="entry name" value="Periplasmic binding protein-like II"/>
    <property type="match status" value="1"/>
</dbReference>
<dbReference type="EMBL" id="BAABDQ010000012">
    <property type="protein sequence ID" value="GAA3567367.1"/>
    <property type="molecule type" value="Genomic_DNA"/>
</dbReference>
<keyword evidence="7" id="KW-1185">Reference proteome</keyword>
<keyword evidence="2" id="KW-0805">Transcription regulation</keyword>
<accession>A0ABP6XJG6</accession>
<dbReference type="InterPro" id="IPR000847">
    <property type="entry name" value="LysR_HTH_N"/>
</dbReference>
<dbReference type="InterPro" id="IPR036388">
    <property type="entry name" value="WH-like_DNA-bd_sf"/>
</dbReference>
<evidence type="ECO:0000259" key="5">
    <source>
        <dbReference type="PROSITE" id="PS50931"/>
    </source>
</evidence>
<gene>
    <name evidence="6" type="ORF">GCM10022419_055170</name>
</gene>
<dbReference type="SUPFAM" id="SSF46785">
    <property type="entry name" value="Winged helix' DNA-binding domain"/>
    <property type="match status" value="1"/>
</dbReference>
<dbReference type="Pfam" id="PF03466">
    <property type="entry name" value="LysR_substrate"/>
    <property type="match status" value="1"/>
</dbReference>
<evidence type="ECO:0000313" key="7">
    <source>
        <dbReference type="Proteomes" id="UP001500630"/>
    </source>
</evidence>
<name>A0ABP6XJG6_9ACTN</name>
<dbReference type="PANTHER" id="PTHR30346">
    <property type="entry name" value="TRANSCRIPTIONAL DUAL REGULATOR HCAR-RELATED"/>
    <property type="match status" value="1"/>
</dbReference>
<evidence type="ECO:0000256" key="2">
    <source>
        <dbReference type="ARBA" id="ARBA00023015"/>
    </source>
</evidence>